<dbReference type="GO" id="GO:0016020">
    <property type="term" value="C:membrane"/>
    <property type="evidence" value="ECO:0007669"/>
    <property type="project" value="UniProtKB-SubCell"/>
</dbReference>
<dbReference type="OrthoDB" id="419616at2759"/>
<comment type="caution">
    <text evidence="9">The sequence shown here is derived from an EMBL/GenBank/DDBJ whole genome shotgun (WGS) entry which is preliminary data.</text>
</comment>
<feature type="domain" description="Major facilitator superfamily (MFS) profile" evidence="8">
    <location>
        <begin position="23"/>
        <end position="517"/>
    </location>
</feature>
<feature type="transmembrane region" description="Helical" evidence="7">
    <location>
        <begin position="453"/>
        <end position="472"/>
    </location>
</feature>
<feature type="transmembrane region" description="Helical" evidence="7">
    <location>
        <begin position="304"/>
        <end position="328"/>
    </location>
</feature>
<feature type="region of interest" description="Disordered" evidence="6">
    <location>
        <begin position="237"/>
        <end position="267"/>
    </location>
</feature>
<sequence>MVARLRAGSRGGPSGETPLPFTQIAVLMGVRLAEPISYTVIFPFINQMVEELGVTDNPDRVGFYSGLVESVFAFVQFFTVYHWAKLSDKIGRKPVIIIGLTGVAISGSFFGLATNFWTMIFIRSISGALNGNVAVVKAAIGDITDESNSTEAFAMYGLTWTIGSIIGNSMGGILSHPYERFPGVFGAWEIFRIHPYLLPCIVSALFTLVGIIFAASITLRLLSSRHSRVDSSASINSETETLVGSPSSKDRDGDDELDGMSPVSPTTPKLISKMPQGVDSPVYGGNERKGWGFKDLMRYRPMRMLCLTMFLNSFVGGAWAAVSLLFFFDRSEGLNMSPAAIGTASAINGFWSIACQLLLLNRIRRWLGIATAYKVLSFGWIPLWFFFPLLRDLLEATESPLASDGSASPRYGDVRKWPVTLGVNGLLSYVTVVGMANSLLMVLINYSSPDRTALGAVNGIATAVSCMARVIGPSTASALFAVSMDGKILGGRLWWIFMAIMSTFNWTACLFITQDPAKKALQTIDEEDEDELEEV</sequence>
<evidence type="ECO:0000313" key="9">
    <source>
        <dbReference type="EMBL" id="RSH94076.1"/>
    </source>
</evidence>
<dbReference type="Pfam" id="PF07690">
    <property type="entry name" value="MFS_1"/>
    <property type="match status" value="1"/>
</dbReference>
<evidence type="ECO:0000256" key="6">
    <source>
        <dbReference type="SAM" id="MobiDB-lite"/>
    </source>
</evidence>
<evidence type="ECO:0000259" key="8">
    <source>
        <dbReference type="PROSITE" id="PS50850"/>
    </source>
</evidence>
<reference evidence="9 10" key="1">
    <citation type="submission" date="2018-11" db="EMBL/GenBank/DDBJ databases">
        <title>Genome sequence of Saitozyma podzolica DSM 27192.</title>
        <authorList>
            <person name="Aliyu H."/>
            <person name="Gorte O."/>
            <person name="Ochsenreither K."/>
        </authorList>
    </citation>
    <scope>NUCLEOTIDE SEQUENCE [LARGE SCALE GENOMIC DNA]</scope>
    <source>
        <strain evidence="9 10">DSM 27192</strain>
    </source>
</reference>
<feature type="transmembrane region" description="Helical" evidence="7">
    <location>
        <begin position="426"/>
        <end position="446"/>
    </location>
</feature>
<keyword evidence="2" id="KW-0813">Transport</keyword>
<keyword evidence="4 7" id="KW-1133">Transmembrane helix</keyword>
<evidence type="ECO:0000256" key="7">
    <source>
        <dbReference type="SAM" id="Phobius"/>
    </source>
</evidence>
<dbReference type="InterPro" id="IPR020846">
    <property type="entry name" value="MFS_dom"/>
</dbReference>
<dbReference type="AlphaFoldDB" id="A0A427YSR9"/>
<evidence type="ECO:0000256" key="4">
    <source>
        <dbReference type="ARBA" id="ARBA00022989"/>
    </source>
</evidence>
<dbReference type="GO" id="GO:0022857">
    <property type="term" value="F:transmembrane transporter activity"/>
    <property type="evidence" value="ECO:0007669"/>
    <property type="project" value="InterPro"/>
</dbReference>
<dbReference type="PANTHER" id="PTHR23504">
    <property type="entry name" value="MAJOR FACILITATOR SUPERFAMILY DOMAIN-CONTAINING PROTEIN 10"/>
    <property type="match status" value="1"/>
</dbReference>
<dbReference type="InterPro" id="IPR011701">
    <property type="entry name" value="MFS"/>
</dbReference>
<protein>
    <recommendedName>
        <fullName evidence="8">Major facilitator superfamily (MFS) profile domain-containing protein</fullName>
    </recommendedName>
</protein>
<dbReference type="Proteomes" id="UP000279259">
    <property type="component" value="Unassembled WGS sequence"/>
</dbReference>
<gene>
    <name evidence="9" type="ORF">EHS25_006730</name>
</gene>
<dbReference type="PROSITE" id="PS50850">
    <property type="entry name" value="MFS"/>
    <property type="match status" value="1"/>
</dbReference>
<evidence type="ECO:0000313" key="10">
    <source>
        <dbReference type="Proteomes" id="UP000279259"/>
    </source>
</evidence>
<proteinExistence type="predicted"/>
<keyword evidence="5 7" id="KW-0472">Membrane</keyword>
<dbReference type="EMBL" id="RSCD01000003">
    <property type="protein sequence ID" value="RSH94076.1"/>
    <property type="molecule type" value="Genomic_DNA"/>
</dbReference>
<dbReference type="PANTHER" id="PTHR23504:SF15">
    <property type="entry name" value="MAJOR FACILITATOR SUPERFAMILY (MFS) PROFILE DOMAIN-CONTAINING PROTEIN"/>
    <property type="match status" value="1"/>
</dbReference>
<feature type="transmembrane region" description="Helical" evidence="7">
    <location>
        <begin position="95"/>
        <end position="114"/>
    </location>
</feature>
<evidence type="ECO:0000256" key="1">
    <source>
        <dbReference type="ARBA" id="ARBA00004141"/>
    </source>
</evidence>
<feature type="transmembrane region" description="Helical" evidence="7">
    <location>
        <begin position="492"/>
        <end position="512"/>
    </location>
</feature>
<feature type="transmembrane region" description="Helical" evidence="7">
    <location>
        <begin position="366"/>
        <end position="387"/>
    </location>
</feature>
<organism evidence="9 10">
    <name type="scientific">Saitozyma podzolica</name>
    <dbReference type="NCBI Taxonomy" id="1890683"/>
    <lineage>
        <taxon>Eukaryota</taxon>
        <taxon>Fungi</taxon>
        <taxon>Dikarya</taxon>
        <taxon>Basidiomycota</taxon>
        <taxon>Agaricomycotina</taxon>
        <taxon>Tremellomycetes</taxon>
        <taxon>Tremellales</taxon>
        <taxon>Trimorphomycetaceae</taxon>
        <taxon>Saitozyma</taxon>
    </lineage>
</organism>
<dbReference type="PRINTS" id="PR01035">
    <property type="entry name" value="TCRTETA"/>
</dbReference>
<accession>A0A427YSR9</accession>
<dbReference type="Gene3D" id="1.20.1250.20">
    <property type="entry name" value="MFS general substrate transporter like domains"/>
    <property type="match status" value="1"/>
</dbReference>
<feature type="transmembrane region" description="Helical" evidence="7">
    <location>
        <begin position="196"/>
        <end position="222"/>
    </location>
</feature>
<dbReference type="InterPro" id="IPR001958">
    <property type="entry name" value="Tet-R_TetA/multi-R_MdtG-like"/>
</dbReference>
<feature type="transmembrane region" description="Helical" evidence="7">
    <location>
        <begin position="152"/>
        <end position="176"/>
    </location>
</feature>
<dbReference type="CDD" id="cd17330">
    <property type="entry name" value="MFS_SLC46_TetA_like"/>
    <property type="match status" value="1"/>
</dbReference>
<feature type="transmembrane region" description="Helical" evidence="7">
    <location>
        <begin position="340"/>
        <end position="359"/>
    </location>
</feature>
<name>A0A427YSR9_9TREE</name>
<evidence type="ECO:0000256" key="3">
    <source>
        <dbReference type="ARBA" id="ARBA00022692"/>
    </source>
</evidence>
<keyword evidence="3 7" id="KW-0812">Transmembrane</keyword>
<comment type="subcellular location">
    <subcellularLocation>
        <location evidence="1">Membrane</location>
        <topology evidence="1">Multi-pass membrane protein</topology>
    </subcellularLocation>
</comment>
<evidence type="ECO:0000256" key="5">
    <source>
        <dbReference type="ARBA" id="ARBA00023136"/>
    </source>
</evidence>
<feature type="transmembrane region" description="Helical" evidence="7">
    <location>
        <begin position="61"/>
        <end position="83"/>
    </location>
</feature>
<feature type="compositionally biased region" description="Polar residues" evidence="6">
    <location>
        <begin position="237"/>
        <end position="247"/>
    </location>
</feature>
<dbReference type="InterPro" id="IPR036259">
    <property type="entry name" value="MFS_trans_sf"/>
</dbReference>
<keyword evidence="10" id="KW-1185">Reference proteome</keyword>
<dbReference type="SUPFAM" id="SSF103473">
    <property type="entry name" value="MFS general substrate transporter"/>
    <property type="match status" value="1"/>
</dbReference>
<evidence type="ECO:0000256" key="2">
    <source>
        <dbReference type="ARBA" id="ARBA00022448"/>
    </source>
</evidence>